<sequence>MRDGGHMAAAAAASRRSGMKDAALACLSPTWRFYLPMSSLPEMWRTPMCKEGEVTSASPAVWSGTRHHLPWTTTWMSHDQEVAACRPARLALSADPDPCVHLPELQHIAVTLITR</sequence>
<keyword evidence="2" id="KW-1185">Reference proteome</keyword>
<dbReference type="EMBL" id="VSRR010011206">
    <property type="protein sequence ID" value="MPC52862.1"/>
    <property type="molecule type" value="Genomic_DNA"/>
</dbReference>
<name>A0A5B7G1S1_PORTR</name>
<dbReference type="Proteomes" id="UP000324222">
    <property type="component" value="Unassembled WGS sequence"/>
</dbReference>
<comment type="caution">
    <text evidence="1">The sequence shown here is derived from an EMBL/GenBank/DDBJ whole genome shotgun (WGS) entry which is preliminary data.</text>
</comment>
<evidence type="ECO:0000313" key="2">
    <source>
        <dbReference type="Proteomes" id="UP000324222"/>
    </source>
</evidence>
<protein>
    <submittedName>
        <fullName evidence="1">Uncharacterized protein</fullName>
    </submittedName>
</protein>
<proteinExistence type="predicted"/>
<gene>
    <name evidence="1" type="ORF">E2C01_046741</name>
</gene>
<evidence type="ECO:0000313" key="1">
    <source>
        <dbReference type="EMBL" id="MPC52862.1"/>
    </source>
</evidence>
<organism evidence="1 2">
    <name type="scientific">Portunus trituberculatus</name>
    <name type="common">Swimming crab</name>
    <name type="synonym">Neptunus trituberculatus</name>
    <dbReference type="NCBI Taxonomy" id="210409"/>
    <lineage>
        <taxon>Eukaryota</taxon>
        <taxon>Metazoa</taxon>
        <taxon>Ecdysozoa</taxon>
        <taxon>Arthropoda</taxon>
        <taxon>Crustacea</taxon>
        <taxon>Multicrustacea</taxon>
        <taxon>Malacostraca</taxon>
        <taxon>Eumalacostraca</taxon>
        <taxon>Eucarida</taxon>
        <taxon>Decapoda</taxon>
        <taxon>Pleocyemata</taxon>
        <taxon>Brachyura</taxon>
        <taxon>Eubrachyura</taxon>
        <taxon>Portunoidea</taxon>
        <taxon>Portunidae</taxon>
        <taxon>Portuninae</taxon>
        <taxon>Portunus</taxon>
    </lineage>
</organism>
<accession>A0A5B7G1S1</accession>
<reference evidence="1 2" key="1">
    <citation type="submission" date="2019-05" db="EMBL/GenBank/DDBJ databases">
        <title>Another draft genome of Portunus trituberculatus and its Hox gene families provides insights of decapod evolution.</title>
        <authorList>
            <person name="Jeong J.-H."/>
            <person name="Song I."/>
            <person name="Kim S."/>
            <person name="Choi T."/>
            <person name="Kim D."/>
            <person name="Ryu S."/>
            <person name="Kim W."/>
        </authorList>
    </citation>
    <scope>NUCLEOTIDE SEQUENCE [LARGE SCALE GENOMIC DNA]</scope>
    <source>
        <tissue evidence="1">Muscle</tissue>
    </source>
</reference>
<dbReference type="AlphaFoldDB" id="A0A5B7G1S1"/>